<evidence type="ECO:0000256" key="2">
    <source>
        <dbReference type="ARBA" id="ARBA00007637"/>
    </source>
</evidence>
<dbReference type="Gene3D" id="3.40.50.720">
    <property type="entry name" value="NAD(P)-binding Rossmann-like Domain"/>
    <property type="match status" value="1"/>
</dbReference>
<reference evidence="4 5" key="1">
    <citation type="submission" date="2016-05" db="EMBL/GenBank/DDBJ databases">
        <title>Draft Genome Sequences of Stenotrophomonas maltophilia Strains Sm32COP, Sm41DVV, Sm46PAILV, SmF3, SmF22, SmSOFb1 and SmCVFa1, Isolated from Different Manures, in France.</title>
        <authorList>
            <person name="Nazaret S."/>
            <person name="Bodilis J."/>
        </authorList>
    </citation>
    <scope>NUCLEOTIDE SEQUENCE [LARGE SCALE GENOMIC DNA]</scope>
    <source>
        <strain evidence="4 5">Sm46PAILV</strain>
    </source>
</reference>
<evidence type="ECO:0000313" key="5">
    <source>
        <dbReference type="Proteomes" id="UP000092256"/>
    </source>
</evidence>
<evidence type="ECO:0000313" key="4">
    <source>
        <dbReference type="EMBL" id="OBU67025.1"/>
    </source>
</evidence>
<comment type="similarity">
    <text evidence="2">Belongs to the NAD(P)-dependent epimerase/dehydratase family.</text>
</comment>
<dbReference type="CDD" id="cd08946">
    <property type="entry name" value="SDR_e"/>
    <property type="match status" value="1"/>
</dbReference>
<evidence type="ECO:0000256" key="1">
    <source>
        <dbReference type="ARBA" id="ARBA00005125"/>
    </source>
</evidence>
<comment type="caution">
    <text evidence="4">The sequence shown here is derived from an EMBL/GenBank/DDBJ whole genome shotgun (WGS) entry which is preliminary data.</text>
</comment>
<feature type="domain" description="NAD-dependent epimerase/dehydratase" evidence="3">
    <location>
        <begin position="1"/>
        <end position="139"/>
    </location>
</feature>
<dbReference type="InterPro" id="IPR001509">
    <property type="entry name" value="Epimerase_deHydtase"/>
</dbReference>
<dbReference type="Pfam" id="PF01370">
    <property type="entry name" value="Epimerase"/>
    <property type="match status" value="2"/>
</dbReference>
<name>A0A1A6XWD6_STEMA</name>
<comment type="pathway">
    <text evidence="1">Bacterial outer membrane biogenesis; LPS O-antigen biosynthesis.</text>
</comment>
<dbReference type="InterPro" id="IPR036291">
    <property type="entry name" value="NAD(P)-bd_dom_sf"/>
</dbReference>
<sequence>MIVTGGAGFIGCALSSQLSKFGLPVVAVDNLHPQIHADSKRPDALDQAVHLHVGDVTEAETWDQVLARWRPTIVIHLAAETGTGQSLTEATRHAHVNVVGTTAMLDAFSARGLVPEHVLLASSRAVYGEGAWRDADGTTFYPPPRSHEVLARSQWNPASPSGTGAASPLPHRAASVFPNPTSVYGATKLAQEHILAAWCGAMQVPLSVFRLQNVYGPGQSPFNAYTGIITLFHRIARKGQALDIYEDGAIGRDFVFIDDVVAALAAGLRAPPVGVRTLDVGSGVVTTIADAARAIAAMHDAPEPQVSGKFRDGDVRWAVADAAPLAESLDVRAKVDFQEGARRVGEWLISRGYA</sequence>
<protein>
    <submittedName>
        <fullName evidence="4">NAD-dependent dehydratase</fullName>
    </submittedName>
</protein>
<dbReference type="SUPFAM" id="SSF51735">
    <property type="entry name" value="NAD(P)-binding Rossmann-fold domains"/>
    <property type="match status" value="1"/>
</dbReference>
<gene>
    <name evidence="4" type="ORF">A9K58_10925</name>
</gene>
<dbReference type="AlphaFoldDB" id="A0A1A6XWD6"/>
<dbReference type="Proteomes" id="UP000092256">
    <property type="component" value="Unassembled WGS sequence"/>
</dbReference>
<evidence type="ECO:0000259" key="3">
    <source>
        <dbReference type="Pfam" id="PF01370"/>
    </source>
</evidence>
<organism evidence="4 5">
    <name type="scientific">Stenotrophomonas maltophilia</name>
    <name type="common">Pseudomonas maltophilia</name>
    <name type="synonym">Xanthomonas maltophilia</name>
    <dbReference type="NCBI Taxonomy" id="40324"/>
    <lineage>
        <taxon>Bacteria</taxon>
        <taxon>Pseudomonadati</taxon>
        <taxon>Pseudomonadota</taxon>
        <taxon>Gammaproteobacteria</taxon>
        <taxon>Lysobacterales</taxon>
        <taxon>Lysobacteraceae</taxon>
        <taxon>Stenotrophomonas</taxon>
        <taxon>Stenotrophomonas maltophilia group</taxon>
    </lineage>
</organism>
<accession>A0A1A6XWD6</accession>
<feature type="domain" description="NAD-dependent epimerase/dehydratase" evidence="3">
    <location>
        <begin position="175"/>
        <end position="271"/>
    </location>
</feature>
<dbReference type="EMBL" id="LYVJ01000007">
    <property type="protein sequence ID" value="OBU67025.1"/>
    <property type="molecule type" value="Genomic_DNA"/>
</dbReference>
<dbReference type="PANTHER" id="PTHR43000">
    <property type="entry name" value="DTDP-D-GLUCOSE 4,6-DEHYDRATASE-RELATED"/>
    <property type="match status" value="1"/>
</dbReference>
<proteinExistence type="inferred from homology"/>